<gene>
    <name evidence="2" type="ORF">FGADI_3876</name>
</gene>
<organism evidence="2 3">
    <name type="scientific">Fusarium gaditjirri</name>
    <dbReference type="NCBI Taxonomy" id="282569"/>
    <lineage>
        <taxon>Eukaryota</taxon>
        <taxon>Fungi</taxon>
        <taxon>Dikarya</taxon>
        <taxon>Ascomycota</taxon>
        <taxon>Pezizomycotina</taxon>
        <taxon>Sordariomycetes</taxon>
        <taxon>Hypocreomycetidae</taxon>
        <taxon>Hypocreales</taxon>
        <taxon>Nectriaceae</taxon>
        <taxon>Fusarium</taxon>
        <taxon>Fusarium nisikadoi species complex</taxon>
    </lineage>
</organism>
<feature type="compositionally biased region" description="Basic and acidic residues" evidence="1">
    <location>
        <begin position="272"/>
        <end position="281"/>
    </location>
</feature>
<evidence type="ECO:0000256" key="1">
    <source>
        <dbReference type="SAM" id="MobiDB-lite"/>
    </source>
</evidence>
<dbReference type="AlphaFoldDB" id="A0A8H4X0A0"/>
<feature type="region of interest" description="Disordered" evidence="1">
    <location>
        <begin position="199"/>
        <end position="310"/>
    </location>
</feature>
<comment type="caution">
    <text evidence="2">The sequence shown here is derived from an EMBL/GenBank/DDBJ whole genome shotgun (WGS) entry which is preliminary data.</text>
</comment>
<dbReference type="EMBL" id="JABFAI010000087">
    <property type="protein sequence ID" value="KAF4956299.1"/>
    <property type="molecule type" value="Genomic_DNA"/>
</dbReference>
<feature type="compositionally biased region" description="Basic residues" evidence="1">
    <location>
        <begin position="93"/>
        <end position="108"/>
    </location>
</feature>
<reference evidence="2" key="2">
    <citation type="submission" date="2020-05" db="EMBL/GenBank/DDBJ databases">
        <authorList>
            <person name="Kim H.-S."/>
            <person name="Proctor R.H."/>
            <person name="Brown D.W."/>
        </authorList>
    </citation>
    <scope>NUCLEOTIDE SEQUENCE</scope>
    <source>
        <strain evidence="2">NRRL 45417</strain>
    </source>
</reference>
<dbReference type="OrthoDB" id="5093056at2759"/>
<accession>A0A8H4X0A0</accession>
<proteinExistence type="predicted"/>
<evidence type="ECO:0000313" key="3">
    <source>
        <dbReference type="Proteomes" id="UP000604273"/>
    </source>
</evidence>
<evidence type="ECO:0000313" key="2">
    <source>
        <dbReference type="EMBL" id="KAF4956299.1"/>
    </source>
</evidence>
<protein>
    <submittedName>
        <fullName evidence="2">Uncharacterized protein</fullName>
    </submittedName>
</protein>
<reference evidence="2" key="1">
    <citation type="journal article" date="2020" name="BMC Genomics">
        <title>Correction to: Identification and distribution of gene clusters required for synthesis of sphingolipid metabolism inhibitors in diverse species of the filamentous fungus Fusarium.</title>
        <authorList>
            <person name="Kim H.S."/>
            <person name="Lohmar J.M."/>
            <person name="Busman M."/>
            <person name="Brown D.W."/>
            <person name="Naumann T.A."/>
            <person name="Divon H.H."/>
            <person name="Lysoe E."/>
            <person name="Uhlig S."/>
            <person name="Proctor R.H."/>
        </authorList>
    </citation>
    <scope>NUCLEOTIDE SEQUENCE</scope>
    <source>
        <strain evidence="2">NRRL 45417</strain>
    </source>
</reference>
<feature type="compositionally biased region" description="Polar residues" evidence="1">
    <location>
        <begin position="221"/>
        <end position="243"/>
    </location>
</feature>
<feature type="compositionally biased region" description="Basic residues" evidence="1">
    <location>
        <begin position="119"/>
        <end position="130"/>
    </location>
</feature>
<name>A0A8H4X0A0_9HYPO</name>
<dbReference type="Proteomes" id="UP000604273">
    <property type="component" value="Unassembled WGS sequence"/>
</dbReference>
<feature type="region of interest" description="Disordered" evidence="1">
    <location>
        <begin position="84"/>
        <end position="156"/>
    </location>
</feature>
<keyword evidence="3" id="KW-1185">Reference proteome</keyword>
<sequence length="432" mass="50295">MDLQLDAEIRSVLKLVRSSLRTNGTPLKYSVRELKRVTESVQNEKYCHRPKRPLDEKIEEDSPEEKHHFRLEDMEMKQQLANNTKYLKDLKTNSKKRRKRKTKFRGIKIPKQPQQPAIRTRKTLKHRSSSKRNSIGKERQSTRLERTKRQLEKENVSALYEASRLRQELRKEKRALAKERSENARKSLEIDLLRNENRTAHENLSDSQTALKEAQKRCQELETSLRPQNEATHAAQDQYTGGSPITVDGSSFDEAGDLYDMTPSKPSDPDESENRSSEYERQIATPPPSQKRLSSVRTAATPPETPMARPSNNAALLADYFPVVEDENFDVEMEEVLLGHLEVDRVFRRFKEFLKIGHENSWYCVQDIAKYGYSFGSWNDSICENGEHDGVRCRQVEVTEVDSIRRLCFKRDKRESVNPWQGGWNVDEPEDF</sequence>
<feature type="compositionally biased region" description="Basic and acidic residues" evidence="1">
    <location>
        <begin position="135"/>
        <end position="155"/>
    </location>
</feature>